<evidence type="ECO:0000313" key="7">
    <source>
        <dbReference type="Proteomes" id="UP001146793"/>
    </source>
</evidence>
<evidence type="ECO:0000313" key="8">
    <source>
        <dbReference type="Proteomes" id="UP001150062"/>
    </source>
</evidence>
<dbReference type="InterPro" id="IPR037282">
    <property type="entry name" value="CapZ_alpha/beta"/>
</dbReference>
<dbReference type="PANTHER" id="PTHR10653:SF0">
    <property type="entry name" value="F-ACTIN-CAPPING PROTEIN SUBUNIT ALPHA"/>
    <property type="match status" value="1"/>
</dbReference>
<keyword evidence="8" id="KW-1185">Reference proteome</keyword>
<comment type="caution">
    <text evidence="5">The sequence shown here is derived from an EMBL/GenBank/DDBJ whole genome shotgun (WGS) entry which is preliminary data.</text>
</comment>
<accession>A0AAV7Z5I5</accession>
<comment type="subunit">
    <text evidence="4">Heterodimer of an alpha and a beta subunit.</text>
</comment>
<dbReference type="InterPro" id="IPR042276">
    <property type="entry name" value="CapZ_alpha/beta_2"/>
</dbReference>
<dbReference type="SUPFAM" id="SSF90096">
    <property type="entry name" value="Subunits of heterodimeric actin filament capping protein Capz"/>
    <property type="match status" value="1"/>
</dbReference>
<keyword evidence="3 4" id="KW-0009">Actin-binding</keyword>
<reference evidence="5" key="2">
    <citation type="submission" date="2022-08" db="EMBL/GenBank/DDBJ databases">
        <title>Novel sulphate-reducing endosymbionts in the free-living metamonad Anaeramoeba.</title>
        <authorList>
            <person name="Jerlstrom-Hultqvist J."/>
            <person name="Cepicka I."/>
            <person name="Gallot-Lavallee L."/>
            <person name="Salas-Leiva D."/>
            <person name="Curtis B.A."/>
            <person name="Zahonova K."/>
            <person name="Pipaliya S."/>
            <person name="Dacks J."/>
            <person name="Roger A.J."/>
        </authorList>
    </citation>
    <scope>NUCLEOTIDE SEQUENCE</scope>
    <source>
        <strain evidence="5">Busselton2</strain>
    </source>
</reference>
<dbReference type="GO" id="GO:0051015">
    <property type="term" value="F:actin filament binding"/>
    <property type="evidence" value="ECO:0007669"/>
    <property type="project" value="TreeGrafter"/>
</dbReference>
<evidence type="ECO:0000313" key="6">
    <source>
        <dbReference type="EMBL" id="KAJ6247602.1"/>
    </source>
</evidence>
<dbReference type="Gene3D" id="3.30.1140.60">
    <property type="entry name" value="F-actin capping protein, alpha subunit"/>
    <property type="match status" value="1"/>
</dbReference>
<dbReference type="Proteomes" id="UP001146793">
    <property type="component" value="Unassembled WGS sequence"/>
</dbReference>
<comment type="function">
    <text evidence="4">F-actin-capping proteins bind in a Ca(2+)-independent manner to the fast growing ends of actin filaments (barbed end) thereby blocking the exchange of subunits at these ends. Unlike other capping proteins (such as gelsolin and severin), these proteins do not sever actin filaments.</text>
</comment>
<comment type="similarity">
    <text evidence="1 4">Belongs to the F-actin-capping protein alpha subunit family.</text>
</comment>
<dbReference type="AlphaFoldDB" id="A0AAV7Z5I5"/>
<evidence type="ECO:0000256" key="1">
    <source>
        <dbReference type="ARBA" id="ARBA00010479"/>
    </source>
</evidence>
<dbReference type="FunFam" id="3.90.1150.210:FF:000003">
    <property type="entry name" value="F-actin-capping protein subunit alpha"/>
    <property type="match status" value="1"/>
</dbReference>
<dbReference type="EMBL" id="JANTQA010000040">
    <property type="protein sequence ID" value="KAJ3435340.1"/>
    <property type="molecule type" value="Genomic_DNA"/>
</dbReference>
<name>A0AAV7Z5I5_9EUKA</name>
<dbReference type="InterPro" id="IPR002189">
    <property type="entry name" value="CapZ_alpha"/>
</dbReference>
<dbReference type="GO" id="GO:0030036">
    <property type="term" value="P:actin cytoskeleton organization"/>
    <property type="evidence" value="ECO:0007669"/>
    <property type="project" value="TreeGrafter"/>
</dbReference>
<dbReference type="GO" id="GO:0030863">
    <property type="term" value="C:cortical cytoskeleton"/>
    <property type="evidence" value="ECO:0007669"/>
    <property type="project" value="TreeGrafter"/>
</dbReference>
<dbReference type="PRINTS" id="PR00191">
    <property type="entry name" value="FACTINCAPA"/>
</dbReference>
<dbReference type="Pfam" id="PF01267">
    <property type="entry name" value="F-actin_cap_A"/>
    <property type="match status" value="1"/>
</dbReference>
<evidence type="ECO:0000313" key="5">
    <source>
        <dbReference type="EMBL" id="KAJ3435340.1"/>
    </source>
</evidence>
<dbReference type="GO" id="GO:0008290">
    <property type="term" value="C:F-actin capping protein complex"/>
    <property type="evidence" value="ECO:0007669"/>
    <property type="project" value="UniProtKB-UniRule"/>
</dbReference>
<dbReference type="GO" id="GO:0051016">
    <property type="term" value="P:barbed-end actin filament capping"/>
    <property type="evidence" value="ECO:0007669"/>
    <property type="project" value="UniProtKB-UniRule"/>
</dbReference>
<evidence type="ECO:0000256" key="3">
    <source>
        <dbReference type="ARBA" id="ARBA00023203"/>
    </source>
</evidence>
<dbReference type="Proteomes" id="UP001150062">
    <property type="component" value="Unassembled WGS sequence"/>
</dbReference>
<protein>
    <recommendedName>
        <fullName evidence="4">F-actin-capping protein subunit alpha</fullName>
    </recommendedName>
</protein>
<evidence type="ECO:0000256" key="4">
    <source>
        <dbReference type="RuleBase" id="RU365077"/>
    </source>
</evidence>
<dbReference type="PANTHER" id="PTHR10653">
    <property type="entry name" value="F-ACTIN-CAPPING PROTEIN SUBUNIT ALPHA"/>
    <property type="match status" value="1"/>
</dbReference>
<gene>
    <name evidence="5" type="ORF">M0812_19528</name>
    <name evidence="6" type="ORF">M0813_18236</name>
</gene>
<sequence length="286" mass="32923">MSYEISDEEKLKIAVHFMLSSPPGEINEVLTDVRVLLDNDNLLNQTALSAFREYNKTQMYATELPELDYPLLITEYGELSPNTYLDPRSKRVYSFDHIQQTFSGEFREAESSEIFSAVEDYRSAIDMAINQYVFEYFADHSATVYEQKGKEIVICISAKKYSPQNYWNGTWRSVWKLNIKNGKVKMKGTIKTLVHLYEAGNVQLNTLKEESVDVTVSDPESTGTSIAKAIFETEHKYQKALQLNYLEMGDTTFKSLRRKLPITGEKVNFYNIYSKKIIGQTSNNKK</sequence>
<proteinExistence type="inferred from homology"/>
<dbReference type="EMBL" id="JAOAOG010000122">
    <property type="protein sequence ID" value="KAJ6247602.1"/>
    <property type="molecule type" value="Genomic_DNA"/>
</dbReference>
<dbReference type="InterPro" id="IPR042489">
    <property type="entry name" value="CapZ_alpha_1"/>
</dbReference>
<evidence type="ECO:0000256" key="2">
    <source>
        <dbReference type="ARBA" id="ARBA00022467"/>
    </source>
</evidence>
<dbReference type="Gene3D" id="3.90.1150.210">
    <property type="entry name" value="F-actin capping protein, beta subunit"/>
    <property type="match status" value="1"/>
</dbReference>
<keyword evidence="2 4" id="KW-0117">Actin capping</keyword>
<organism evidence="5 7">
    <name type="scientific">Anaeramoeba flamelloides</name>
    <dbReference type="NCBI Taxonomy" id="1746091"/>
    <lineage>
        <taxon>Eukaryota</taxon>
        <taxon>Metamonada</taxon>
        <taxon>Anaeramoebidae</taxon>
        <taxon>Anaeramoeba</taxon>
    </lineage>
</organism>
<reference evidence="6" key="1">
    <citation type="submission" date="2022-08" db="EMBL/GenBank/DDBJ databases">
        <title>Novel sulfate-reducing endosymbionts in the free-living metamonad Anaeramoeba.</title>
        <authorList>
            <person name="Jerlstrom-Hultqvist J."/>
            <person name="Cepicka I."/>
            <person name="Gallot-Lavallee L."/>
            <person name="Salas-Leiva D."/>
            <person name="Curtis B.A."/>
            <person name="Zahonova K."/>
            <person name="Pipaliya S."/>
            <person name="Dacks J."/>
            <person name="Roger A.J."/>
        </authorList>
    </citation>
    <scope>NUCLEOTIDE SEQUENCE</scope>
    <source>
        <strain evidence="6">Schooner1</strain>
    </source>
</reference>